<dbReference type="PANTHER" id="PTHR44086:SF10">
    <property type="entry name" value="THIOSULFATE SULFURTRANSFERASE_RHODANESE-LIKE DOMAIN-CONTAINING PROTEIN 3"/>
    <property type="match status" value="1"/>
</dbReference>
<sequence length="173" mass="18320">MSLPLLSPREANARIAEGAKLIDIRDSDEYAREHIPAARLVPLETLSGALNAQAGETVIFHCQSGARTSGNADRLARAAAPARAFVVEGGIQGWKQAGLPTVEDRSQPLPLMRQVQIAAGLLILCGVVLGYSVSSGFFLLSGFVGAGLLFAGMTGFCGMARLLKVMPWNRRTS</sequence>
<dbReference type="Pfam" id="PF00581">
    <property type="entry name" value="Rhodanese"/>
    <property type="match status" value="1"/>
</dbReference>
<evidence type="ECO:0000313" key="4">
    <source>
        <dbReference type="Proteomes" id="UP000251576"/>
    </source>
</evidence>
<dbReference type="InterPro" id="IPR021309">
    <property type="entry name" value="YgaP-like_TM"/>
</dbReference>
<dbReference type="GO" id="GO:0004792">
    <property type="term" value="F:thiosulfate-cyanide sulfurtransferase activity"/>
    <property type="evidence" value="ECO:0007669"/>
    <property type="project" value="TreeGrafter"/>
</dbReference>
<dbReference type="Gene3D" id="3.40.250.10">
    <property type="entry name" value="Rhodanese-like domain"/>
    <property type="match status" value="1"/>
</dbReference>
<dbReference type="Gene3D" id="6.10.140.1340">
    <property type="match status" value="1"/>
</dbReference>
<accession>A0A330GBS8</accession>
<reference evidence="3 4" key="1">
    <citation type="submission" date="2018-06" db="EMBL/GenBank/DDBJ databases">
        <title>ACT-28, a chromosomally-encoded AmpC with carbapenemase activity from Enterobacter kobei.</title>
        <authorList>
            <person name="Jousset A.B."/>
            <person name="Oueslati S."/>
            <person name="Bernabeu S."/>
            <person name="Takissian J."/>
            <person name="Creton E."/>
            <person name="Vogel A."/>
            <person name="Cotellon G."/>
            <person name="Bonnin R.A."/>
            <person name="Dortet L."/>
            <person name="Naas T."/>
        </authorList>
    </citation>
    <scope>NUCLEOTIDE SEQUENCE [LARGE SCALE GENOMIC DNA]</scope>
    <source>
        <strain evidence="3 4">99B3</strain>
    </source>
</reference>
<evidence type="ECO:0000256" key="1">
    <source>
        <dbReference type="SAM" id="Phobius"/>
    </source>
</evidence>
<keyword evidence="1" id="KW-1133">Transmembrane helix</keyword>
<dbReference type="RefSeq" id="WP_112780601.1">
    <property type="nucleotide sequence ID" value="NZ_CABMNQ010000012.1"/>
</dbReference>
<dbReference type="EMBL" id="QMDH01000012">
    <property type="protein sequence ID" value="RAZ68800.1"/>
    <property type="molecule type" value="Genomic_DNA"/>
</dbReference>
<gene>
    <name evidence="3" type="ORF">DP202_09060</name>
</gene>
<dbReference type="InterPro" id="IPR001763">
    <property type="entry name" value="Rhodanese-like_dom"/>
</dbReference>
<evidence type="ECO:0000259" key="2">
    <source>
        <dbReference type="PROSITE" id="PS50206"/>
    </source>
</evidence>
<dbReference type="InterPro" id="IPR036873">
    <property type="entry name" value="Rhodanese-like_dom_sf"/>
</dbReference>
<organism evidence="3 4">
    <name type="scientific">Enterobacter cloacae</name>
    <dbReference type="NCBI Taxonomy" id="550"/>
    <lineage>
        <taxon>Bacteria</taxon>
        <taxon>Pseudomonadati</taxon>
        <taxon>Pseudomonadota</taxon>
        <taxon>Gammaproteobacteria</taxon>
        <taxon>Enterobacterales</taxon>
        <taxon>Enterobacteriaceae</taxon>
        <taxon>Enterobacter</taxon>
        <taxon>Enterobacter cloacae complex</taxon>
    </lineage>
</organism>
<dbReference type="PANTHER" id="PTHR44086">
    <property type="entry name" value="THIOSULFATE SULFURTRANSFERASE RDL2, MITOCHONDRIAL-RELATED"/>
    <property type="match status" value="1"/>
</dbReference>
<dbReference type="Pfam" id="PF11127">
    <property type="entry name" value="YgaP-like_TM"/>
    <property type="match status" value="1"/>
</dbReference>
<feature type="transmembrane region" description="Helical" evidence="1">
    <location>
        <begin position="139"/>
        <end position="163"/>
    </location>
</feature>
<dbReference type="Proteomes" id="UP000251576">
    <property type="component" value="Unassembled WGS sequence"/>
</dbReference>
<dbReference type="SMART" id="SM00450">
    <property type="entry name" value="RHOD"/>
    <property type="match status" value="1"/>
</dbReference>
<keyword evidence="1" id="KW-0812">Transmembrane</keyword>
<feature type="transmembrane region" description="Helical" evidence="1">
    <location>
        <begin position="115"/>
        <end position="133"/>
    </location>
</feature>
<protein>
    <recommendedName>
        <fullName evidence="2">Rhodanese domain-containing protein</fullName>
    </recommendedName>
</protein>
<comment type="caution">
    <text evidence="3">The sequence shown here is derived from an EMBL/GenBank/DDBJ whole genome shotgun (WGS) entry which is preliminary data.</text>
</comment>
<dbReference type="SUPFAM" id="SSF52821">
    <property type="entry name" value="Rhodanese/Cell cycle control phosphatase"/>
    <property type="match status" value="1"/>
</dbReference>
<feature type="domain" description="Rhodanese" evidence="2">
    <location>
        <begin position="15"/>
        <end position="103"/>
    </location>
</feature>
<dbReference type="PROSITE" id="PS50206">
    <property type="entry name" value="RHODANESE_3"/>
    <property type="match status" value="1"/>
</dbReference>
<evidence type="ECO:0000313" key="3">
    <source>
        <dbReference type="EMBL" id="RAZ68800.1"/>
    </source>
</evidence>
<name>A0A330GBS8_ENTCL</name>
<proteinExistence type="predicted"/>
<dbReference type="AlphaFoldDB" id="A0A330GBS8"/>
<keyword evidence="1" id="KW-0472">Membrane</keyword>